<sequence length="134" mass="15039">MRNVAHNIDKSSIPCCSFHPDLFYPAPEKLQLFCGAKRPWMCPSGPSCLPNDNRRVTQLRSTFLRPIPFVPGDCADLVIPGDICMFSESKQGAVPKDLFVDSVGSNLRAGQRGWTRRKESILKFYRTLHLCGVL</sequence>
<accession>A0A2D4FMZ7</accession>
<dbReference type="EMBL" id="IACJ01074149">
    <property type="protein sequence ID" value="LAA48852.1"/>
    <property type="molecule type" value="Transcribed_RNA"/>
</dbReference>
<protein>
    <submittedName>
        <fullName evidence="1">Uncharacterized protein</fullName>
    </submittedName>
</protein>
<proteinExistence type="predicted"/>
<reference evidence="1" key="2">
    <citation type="submission" date="2017-11" db="EMBL/GenBank/DDBJ databases">
        <title>Coralsnake Venomics: Analyses of Venom Gland Transcriptomes and Proteomes of Six Brazilian Taxa.</title>
        <authorList>
            <person name="Aird S.D."/>
            <person name="Jorge da Silva N."/>
            <person name="Qiu L."/>
            <person name="Villar-Briones A."/>
            <person name="Aparecida-Saddi V."/>
            <person name="Campos-Telles M.P."/>
            <person name="Grau M."/>
            <person name="Mikheyev A.S."/>
        </authorList>
    </citation>
    <scope>NUCLEOTIDE SEQUENCE</scope>
    <source>
        <tissue evidence="1">Venom_gland</tissue>
    </source>
</reference>
<name>A0A2D4FMZ7_MICCO</name>
<dbReference type="AlphaFoldDB" id="A0A2D4FMZ7"/>
<organism evidence="1">
    <name type="scientific">Micrurus corallinus</name>
    <name type="common">Brazilian coral snake</name>
    <dbReference type="NCBI Taxonomy" id="54390"/>
    <lineage>
        <taxon>Eukaryota</taxon>
        <taxon>Metazoa</taxon>
        <taxon>Chordata</taxon>
        <taxon>Craniata</taxon>
        <taxon>Vertebrata</taxon>
        <taxon>Euteleostomi</taxon>
        <taxon>Lepidosauria</taxon>
        <taxon>Squamata</taxon>
        <taxon>Bifurcata</taxon>
        <taxon>Unidentata</taxon>
        <taxon>Episquamata</taxon>
        <taxon>Toxicofera</taxon>
        <taxon>Serpentes</taxon>
        <taxon>Colubroidea</taxon>
        <taxon>Elapidae</taxon>
        <taxon>Elapinae</taxon>
        <taxon>Micrurus</taxon>
    </lineage>
</organism>
<evidence type="ECO:0000313" key="1">
    <source>
        <dbReference type="EMBL" id="LAA48852.1"/>
    </source>
</evidence>
<reference evidence="1" key="1">
    <citation type="submission" date="2017-07" db="EMBL/GenBank/DDBJ databases">
        <authorList>
            <person name="Mikheyev A."/>
            <person name="Grau M."/>
        </authorList>
    </citation>
    <scope>NUCLEOTIDE SEQUENCE</scope>
    <source>
        <tissue evidence="1">Venom_gland</tissue>
    </source>
</reference>